<keyword evidence="1" id="KW-0193">Cuticle</keyword>
<dbReference type="InterPro" id="IPR000618">
    <property type="entry name" value="Insect_cuticle"/>
</dbReference>
<evidence type="ECO:0000313" key="4">
    <source>
        <dbReference type="Proteomes" id="UP001487740"/>
    </source>
</evidence>
<reference evidence="3 4" key="1">
    <citation type="submission" date="2023-03" db="EMBL/GenBank/DDBJ databases">
        <title>High-quality genome of Scylla paramamosain provides insights in environmental adaptation.</title>
        <authorList>
            <person name="Zhang L."/>
        </authorList>
    </citation>
    <scope>NUCLEOTIDE SEQUENCE [LARGE SCALE GENOMIC DNA]</scope>
    <source>
        <strain evidence="3">LZ_2023a</strain>
        <tissue evidence="3">Muscle</tissue>
    </source>
</reference>
<evidence type="ECO:0000256" key="1">
    <source>
        <dbReference type="PROSITE-ProRule" id="PRU00497"/>
    </source>
</evidence>
<keyword evidence="4" id="KW-1185">Reference proteome</keyword>
<dbReference type="Proteomes" id="UP001487740">
    <property type="component" value="Unassembled WGS sequence"/>
</dbReference>
<comment type="caution">
    <text evidence="3">The sequence shown here is derived from an EMBL/GenBank/DDBJ whole genome shotgun (WGS) entry which is preliminary data.</text>
</comment>
<evidence type="ECO:0000313" key="3">
    <source>
        <dbReference type="EMBL" id="KAK8383058.1"/>
    </source>
</evidence>
<protein>
    <submittedName>
        <fullName evidence="3">Uncharacterized protein</fullName>
    </submittedName>
</protein>
<dbReference type="AlphaFoldDB" id="A0AAW0T766"/>
<accession>A0AAW0T766</accession>
<gene>
    <name evidence="3" type="ORF">O3P69_011522</name>
</gene>
<dbReference type="EMBL" id="JARAKH010000038">
    <property type="protein sequence ID" value="KAK8383058.1"/>
    <property type="molecule type" value="Genomic_DNA"/>
</dbReference>
<dbReference type="GO" id="GO:0042302">
    <property type="term" value="F:structural constituent of cuticle"/>
    <property type="evidence" value="ECO:0007669"/>
    <property type="project" value="UniProtKB-UniRule"/>
</dbReference>
<feature type="region of interest" description="Disordered" evidence="2">
    <location>
        <begin position="1"/>
        <end position="23"/>
    </location>
</feature>
<name>A0AAW0T766_SCYPA</name>
<sequence>MSHGRQVCYQPPPGTPRHRGDGESILRWTSPEGHHFLVRYIANLEGFHVIESNAVPVNAAGARADGRQRAPLHAHAHVPGGLPDGDMGEP</sequence>
<organism evidence="3 4">
    <name type="scientific">Scylla paramamosain</name>
    <name type="common">Mud crab</name>
    <dbReference type="NCBI Taxonomy" id="85552"/>
    <lineage>
        <taxon>Eukaryota</taxon>
        <taxon>Metazoa</taxon>
        <taxon>Ecdysozoa</taxon>
        <taxon>Arthropoda</taxon>
        <taxon>Crustacea</taxon>
        <taxon>Multicrustacea</taxon>
        <taxon>Malacostraca</taxon>
        <taxon>Eumalacostraca</taxon>
        <taxon>Eucarida</taxon>
        <taxon>Decapoda</taxon>
        <taxon>Pleocyemata</taxon>
        <taxon>Brachyura</taxon>
        <taxon>Eubrachyura</taxon>
        <taxon>Portunoidea</taxon>
        <taxon>Portunidae</taxon>
        <taxon>Portuninae</taxon>
        <taxon>Scylla</taxon>
    </lineage>
</organism>
<dbReference type="PROSITE" id="PS51155">
    <property type="entry name" value="CHIT_BIND_RR_2"/>
    <property type="match status" value="1"/>
</dbReference>
<evidence type="ECO:0000256" key="2">
    <source>
        <dbReference type="SAM" id="MobiDB-lite"/>
    </source>
</evidence>
<proteinExistence type="predicted"/>